<dbReference type="PANTHER" id="PTHR13696">
    <property type="entry name" value="P-LOOP CONTAINING NUCLEOSIDE TRIPHOSPHATE HYDROLASE"/>
    <property type="match status" value="1"/>
</dbReference>
<name>A0A0J1FV07_9FIRM</name>
<comment type="subunit">
    <text evidence="3">Dimerizes in the presence of ATP but not ADP; ATP-binding is required for double-stranded (ds)DNA-binding. Interacts with DnaA.</text>
</comment>
<feature type="domain" description="AAA" evidence="5">
    <location>
        <begin position="5"/>
        <end position="181"/>
    </location>
</feature>
<comment type="caution">
    <text evidence="6">The sequence shown here is derived from an EMBL/GenBank/DDBJ whole genome shotgun (WGS) entry which is preliminary data.</text>
</comment>
<evidence type="ECO:0000313" key="7">
    <source>
        <dbReference type="Proteomes" id="UP000036356"/>
    </source>
</evidence>
<keyword evidence="6" id="KW-0378">Hydrolase</keyword>
<organism evidence="6 7">
    <name type="scientific">Desulfosporosinus acididurans</name>
    <dbReference type="NCBI Taxonomy" id="476652"/>
    <lineage>
        <taxon>Bacteria</taxon>
        <taxon>Bacillati</taxon>
        <taxon>Bacillota</taxon>
        <taxon>Clostridia</taxon>
        <taxon>Eubacteriales</taxon>
        <taxon>Desulfitobacteriaceae</taxon>
        <taxon>Desulfosporosinus</taxon>
    </lineage>
</organism>
<reference evidence="6 7" key="1">
    <citation type="submission" date="2015-06" db="EMBL/GenBank/DDBJ databases">
        <title>Draft genome of the moderately acidophilic sulfate reducer Candidatus Desulfosporosinus acididurans strain M1.</title>
        <authorList>
            <person name="Poehlein A."/>
            <person name="Petzsch P."/>
            <person name="Johnson B.D."/>
            <person name="Schloemann M."/>
            <person name="Daniel R."/>
            <person name="Muehling M."/>
        </authorList>
    </citation>
    <scope>NUCLEOTIDE SEQUENCE [LARGE SCALE GENOMIC DNA]</scope>
    <source>
        <strain evidence="6 7">M1</strain>
    </source>
</reference>
<protein>
    <recommendedName>
        <fullName evidence="4">Sporulation initiation inhibitor protein Soj</fullName>
    </recommendedName>
</protein>
<evidence type="ECO:0000313" key="6">
    <source>
        <dbReference type="EMBL" id="KLU67127.1"/>
    </source>
</evidence>
<evidence type="ECO:0000256" key="3">
    <source>
        <dbReference type="ARBA" id="ARBA00062323"/>
    </source>
</evidence>
<dbReference type="AlphaFoldDB" id="A0A0J1FV07"/>
<dbReference type="GO" id="GO:0016887">
    <property type="term" value="F:ATP hydrolysis activity"/>
    <property type="evidence" value="ECO:0007669"/>
    <property type="project" value="RHEA"/>
</dbReference>
<proteinExistence type="inferred from homology"/>
<dbReference type="InterPro" id="IPR025669">
    <property type="entry name" value="AAA_dom"/>
</dbReference>
<dbReference type="FunFam" id="3.40.50.300:FF:000285">
    <property type="entry name" value="Sporulation initiation inhibitor Soj"/>
    <property type="match status" value="1"/>
</dbReference>
<evidence type="ECO:0000256" key="1">
    <source>
        <dbReference type="ARBA" id="ARBA00006976"/>
    </source>
</evidence>
<dbReference type="Gene3D" id="3.40.50.300">
    <property type="entry name" value="P-loop containing nucleotide triphosphate hydrolases"/>
    <property type="match status" value="1"/>
</dbReference>
<sequence>MLLISKVIAIANQKGGVAKTTTAINLSACLAELGYNVLLIDLDPQGNATSGLGIAKNKLVRCVYDVLINDVTIEQVIQKCDQKNLKVVPARILLAGAEIELVSQEYRETKLKLSLNNVLANYDFIFIDCPPSLGLLTINALAAATDVLIPIQCEYYALEGLTLLMNTLERVRKHINPSLNILGALLTMFDARTNLAIQVVDEVKKYFPQKAFRTIISRNVRLSEAPSHGKSINIYDSRSRGAEVYRELAKEVLERV</sequence>
<dbReference type="PIRSF" id="PIRSF009320">
    <property type="entry name" value="Nuc_binding_HP_1000"/>
    <property type="match status" value="1"/>
</dbReference>
<dbReference type="InterPro" id="IPR050678">
    <property type="entry name" value="DNA_Partitioning_ATPase"/>
</dbReference>
<dbReference type="SUPFAM" id="SSF52540">
    <property type="entry name" value="P-loop containing nucleoside triphosphate hydrolases"/>
    <property type="match status" value="1"/>
</dbReference>
<dbReference type="Pfam" id="PF13614">
    <property type="entry name" value="AAA_31"/>
    <property type="match status" value="1"/>
</dbReference>
<evidence type="ECO:0000259" key="5">
    <source>
        <dbReference type="Pfam" id="PF13614"/>
    </source>
</evidence>
<dbReference type="CDD" id="cd02042">
    <property type="entry name" value="ParAB_family"/>
    <property type="match status" value="1"/>
</dbReference>
<comment type="similarity">
    <text evidence="1">Belongs to the ParA family.</text>
</comment>
<evidence type="ECO:0000256" key="4">
    <source>
        <dbReference type="ARBA" id="ARBA00071824"/>
    </source>
</evidence>
<dbReference type="PANTHER" id="PTHR13696:SF52">
    <property type="entry name" value="PARA FAMILY PROTEIN CT_582"/>
    <property type="match status" value="1"/>
</dbReference>
<dbReference type="STRING" id="476652.DEAC_c10660"/>
<gene>
    <name evidence="6" type="primary">soj</name>
    <name evidence="6" type="ORF">DEAC_c10660</name>
</gene>
<dbReference type="PATRIC" id="fig|476652.3.peg.1093"/>
<evidence type="ECO:0000256" key="2">
    <source>
        <dbReference type="ARBA" id="ARBA00049360"/>
    </source>
</evidence>
<dbReference type="InterPro" id="IPR027417">
    <property type="entry name" value="P-loop_NTPase"/>
</dbReference>
<dbReference type="Proteomes" id="UP000036356">
    <property type="component" value="Unassembled WGS sequence"/>
</dbReference>
<keyword evidence="7" id="KW-1185">Reference proteome</keyword>
<dbReference type="EMBL" id="LDZY01000003">
    <property type="protein sequence ID" value="KLU67127.1"/>
    <property type="molecule type" value="Genomic_DNA"/>
</dbReference>
<accession>A0A0J1FV07</accession>
<comment type="catalytic activity">
    <reaction evidence="2">
        <text>ATP + H2O = ADP + phosphate + H(+)</text>
        <dbReference type="Rhea" id="RHEA:13065"/>
        <dbReference type="ChEBI" id="CHEBI:15377"/>
        <dbReference type="ChEBI" id="CHEBI:15378"/>
        <dbReference type="ChEBI" id="CHEBI:30616"/>
        <dbReference type="ChEBI" id="CHEBI:43474"/>
        <dbReference type="ChEBI" id="CHEBI:456216"/>
    </reaction>
</comment>